<evidence type="ECO:0000256" key="2">
    <source>
        <dbReference type="ARBA" id="ARBA00022806"/>
    </source>
</evidence>
<dbReference type="AlphaFoldDB" id="X0SYH8"/>
<dbReference type="Pfam" id="PF00271">
    <property type="entry name" value="Helicase_C"/>
    <property type="match status" value="1"/>
</dbReference>
<dbReference type="PANTHER" id="PTHR47964">
    <property type="entry name" value="ATP-DEPENDENT DNA HELICASE HOMOLOG RECG, CHLOROPLASTIC"/>
    <property type="match status" value="1"/>
</dbReference>
<organism evidence="4">
    <name type="scientific">marine sediment metagenome</name>
    <dbReference type="NCBI Taxonomy" id="412755"/>
    <lineage>
        <taxon>unclassified sequences</taxon>
        <taxon>metagenomes</taxon>
        <taxon>ecological metagenomes</taxon>
    </lineage>
</organism>
<dbReference type="GO" id="GO:0016787">
    <property type="term" value="F:hydrolase activity"/>
    <property type="evidence" value="ECO:0007669"/>
    <property type="project" value="UniProtKB-KW"/>
</dbReference>
<evidence type="ECO:0000259" key="3">
    <source>
        <dbReference type="PROSITE" id="PS51194"/>
    </source>
</evidence>
<dbReference type="GO" id="GO:0003678">
    <property type="term" value="F:DNA helicase activity"/>
    <property type="evidence" value="ECO:0007669"/>
    <property type="project" value="TreeGrafter"/>
</dbReference>
<protein>
    <recommendedName>
        <fullName evidence="3">Helicase C-terminal domain-containing protein</fullName>
    </recommendedName>
</protein>
<gene>
    <name evidence="4" type="ORF">S01H1_30596</name>
</gene>
<dbReference type="GO" id="GO:0006281">
    <property type="term" value="P:DNA repair"/>
    <property type="evidence" value="ECO:0007669"/>
    <property type="project" value="InterPro"/>
</dbReference>
<reference evidence="4" key="1">
    <citation type="journal article" date="2014" name="Front. Microbiol.">
        <title>High frequency of phylogenetically diverse reductive dehalogenase-homologous genes in deep subseafloor sedimentary metagenomes.</title>
        <authorList>
            <person name="Kawai M."/>
            <person name="Futagami T."/>
            <person name="Toyoda A."/>
            <person name="Takaki Y."/>
            <person name="Nishi S."/>
            <person name="Hori S."/>
            <person name="Arai W."/>
            <person name="Tsubouchi T."/>
            <person name="Morono Y."/>
            <person name="Uchiyama I."/>
            <person name="Ito T."/>
            <person name="Fujiyama A."/>
            <person name="Inagaki F."/>
            <person name="Takami H."/>
        </authorList>
    </citation>
    <scope>NUCLEOTIDE SEQUENCE</scope>
    <source>
        <strain evidence="4">Expedition CK06-06</strain>
    </source>
</reference>
<keyword evidence="2" id="KW-0347">Helicase</keyword>
<dbReference type="InterPro" id="IPR047112">
    <property type="entry name" value="RecG/Mfd"/>
</dbReference>
<sequence length="181" mass="20426">PNLKLGLLHGQMPGTEKEEVMRRFRSGELDILVSTSVVEVGIDVPRASVMMVEGAERFGLSQLHQFRGRVGRDKEQGYCLLIAEKLSPEARERLRLMEKVHDGFVLAEKDLELRGPGEFFGTHQSGLPDLKLAKLTDLRSLELVRQEAITLFQSDPNLKKVEHQPLRQQLSRAWSGGAEWS</sequence>
<evidence type="ECO:0000256" key="1">
    <source>
        <dbReference type="ARBA" id="ARBA00022801"/>
    </source>
</evidence>
<dbReference type="EMBL" id="BARS01018837">
    <property type="protein sequence ID" value="GAF86004.1"/>
    <property type="molecule type" value="Genomic_DNA"/>
</dbReference>
<dbReference type="InterPro" id="IPR027417">
    <property type="entry name" value="P-loop_NTPase"/>
</dbReference>
<keyword evidence="1" id="KW-0378">Hydrolase</keyword>
<dbReference type="Gene3D" id="3.40.50.300">
    <property type="entry name" value="P-loop containing nucleotide triphosphate hydrolases"/>
    <property type="match status" value="1"/>
</dbReference>
<keyword evidence="2" id="KW-0067">ATP-binding</keyword>
<comment type="caution">
    <text evidence="4">The sequence shown here is derived from an EMBL/GenBank/DDBJ whole genome shotgun (WGS) entry which is preliminary data.</text>
</comment>
<proteinExistence type="predicted"/>
<keyword evidence="2" id="KW-0547">Nucleotide-binding</keyword>
<dbReference type="InterPro" id="IPR045562">
    <property type="entry name" value="RecG_dom3_C"/>
</dbReference>
<dbReference type="SUPFAM" id="SSF52540">
    <property type="entry name" value="P-loop containing nucleoside triphosphate hydrolases"/>
    <property type="match status" value="1"/>
</dbReference>
<feature type="non-terminal residue" evidence="4">
    <location>
        <position position="1"/>
    </location>
</feature>
<dbReference type="PROSITE" id="PS51194">
    <property type="entry name" value="HELICASE_CTER"/>
    <property type="match status" value="1"/>
</dbReference>
<dbReference type="SMART" id="SM00490">
    <property type="entry name" value="HELICc"/>
    <property type="match status" value="1"/>
</dbReference>
<dbReference type="InterPro" id="IPR001650">
    <property type="entry name" value="Helicase_C-like"/>
</dbReference>
<feature type="domain" description="Helicase C-terminal" evidence="3">
    <location>
        <begin position="1"/>
        <end position="112"/>
    </location>
</feature>
<accession>X0SYH8</accession>
<dbReference type="Pfam" id="PF19833">
    <property type="entry name" value="RecG_dom3_C"/>
    <property type="match status" value="1"/>
</dbReference>
<name>X0SYH8_9ZZZZ</name>
<dbReference type="PANTHER" id="PTHR47964:SF1">
    <property type="entry name" value="ATP-DEPENDENT DNA HELICASE HOMOLOG RECG, CHLOROPLASTIC"/>
    <property type="match status" value="1"/>
</dbReference>
<evidence type="ECO:0000313" key="4">
    <source>
        <dbReference type="EMBL" id="GAF86004.1"/>
    </source>
</evidence>